<evidence type="ECO:0000313" key="3">
    <source>
        <dbReference type="Proteomes" id="UP001345963"/>
    </source>
</evidence>
<gene>
    <name evidence="2" type="ORF">ATANTOWER_027610</name>
</gene>
<accession>A0ABU7AT85</accession>
<name>A0ABU7AT85_9TELE</name>
<feature type="domain" description="TERF1-interacting nuclear factor 2 N-terminal" evidence="1">
    <location>
        <begin position="36"/>
        <end position="177"/>
    </location>
</feature>
<dbReference type="PANTHER" id="PTHR15512">
    <property type="entry name" value="TERF1-INTERACTING NUCLEAR FACTOR 2"/>
    <property type="match status" value="1"/>
</dbReference>
<dbReference type="InterPro" id="IPR039098">
    <property type="entry name" value="TINF2"/>
</dbReference>
<keyword evidence="3" id="KW-1185">Reference proteome</keyword>
<comment type="caution">
    <text evidence="2">The sequence shown here is derived from an EMBL/GenBank/DDBJ whole genome shotgun (WGS) entry which is preliminary data.</text>
</comment>
<evidence type="ECO:0000259" key="1">
    <source>
        <dbReference type="Pfam" id="PF14973"/>
    </source>
</evidence>
<dbReference type="Proteomes" id="UP001345963">
    <property type="component" value="Unassembled WGS sequence"/>
</dbReference>
<organism evidence="2 3">
    <name type="scientific">Ataeniobius toweri</name>
    <dbReference type="NCBI Taxonomy" id="208326"/>
    <lineage>
        <taxon>Eukaryota</taxon>
        <taxon>Metazoa</taxon>
        <taxon>Chordata</taxon>
        <taxon>Craniata</taxon>
        <taxon>Vertebrata</taxon>
        <taxon>Euteleostomi</taxon>
        <taxon>Actinopterygii</taxon>
        <taxon>Neopterygii</taxon>
        <taxon>Teleostei</taxon>
        <taxon>Neoteleostei</taxon>
        <taxon>Acanthomorphata</taxon>
        <taxon>Ovalentaria</taxon>
        <taxon>Atherinomorphae</taxon>
        <taxon>Cyprinodontiformes</taxon>
        <taxon>Goodeidae</taxon>
        <taxon>Ataeniobius</taxon>
    </lineage>
</organism>
<protein>
    <recommendedName>
        <fullName evidence="1">TERF1-interacting nuclear factor 2 N-terminal domain-containing protein</fullName>
    </recommendedName>
</protein>
<proteinExistence type="predicted"/>
<dbReference type="EMBL" id="JAHUTI010026437">
    <property type="protein sequence ID" value="MED6240763.1"/>
    <property type="molecule type" value="Genomic_DNA"/>
</dbReference>
<dbReference type="CDD" id="cd11657">
    <property type="entry name" value="TIN2_N"/>
    <property type="match status" value="1"/>
</dbReference>
<sequence>MDGQVQVSSWPDVDFQTLSLDDLWQLHVLSAQAFSIMRNRDMKNFEQVMKFLDTTHRLLPRLVPAIKHMKIQFGLKTMIIMWMLKEGRGMVHIVSKIVQFFPNKLPQYEDQCSQREMFLMRKNHADFQSLAQTLAINKEKLEDYIKNEMEEQYGERYAQKVEDRLVDYLHELEKGFPGDSYIEKIMKKQSAETEEDKFLLEVLSPDSSAVRKLLHCGKMQLMN</sequence>
<dbReference type="InterPro" id="IPR029400">
    <property type="entry name" value="TINF2_N"/>
</dbReference>
<evidence type="ECO:0000313" key="2">
    <source>
        <dbReference type="EMBL" id="MED6240763.1"/>
    </source>
</evidence>
<dbReference type="Pfam" id="PF14973">
    <property type="entry name" value="TINF2_N"/>
    <property type="match status" value="1"/>
</dbReference>
<reference evidence="2 3" key="1">
    <citation type="submission" date="2021-07" db="EMBL/GenBank/DDBJ databases">
        <authorList>
            <person name="Palmer J.M."/>
        </authorList>
    </citation>
    <scope>NUCLEOTIDE SEQUENCE [LARGE SCALE GENOMIC DNA]</scope>
    <source>
        <strain evidence="2 3">AT_MEX2019</strain>
        <tissue evidence="2">Muscle</tissue>
    </source>
</reference>
<dbReference type="PANTHER" id="PTHR15512:SF0">
    <property type="entry name" value="TERF1-INTERACTING NUCLEAR FACTOR 2"/>
    <property type="match status" value="1"/>
</dbReference>